<dbReference type="HOGENOM" id="CLU_3015262_0_0_1"/>
<dbReference type="AlphaFoldDB" id="H6QPW4"/>
<sequence>MSDQGQCELQDLAECRWLASKGNTMCGDSFLETLRPGTLQGLDDGSVVEGELAGRP</sequence>
<dbReference type="InParanoid" id="H6QPW4"/>
<evidence type="ECO:0000313" key="2">
    <source>
        <dbReference type="Proteomes" id="UP000008783"/>
    </source>
</evidence>
<dbReference type="RefSeq" id="XP_003890458.1">
    <property type="nucleotide sequence ID" value="XM_003890409.1"/>
</dbReference>
<proteinExistence type="predicted"/>
<evidence type="ECO:0000313" key="1">
    <source>
        <dbReference type="EMBL" id="EHS64302.1"/>
    </source>
</evidence>
<dbReference type="EMBL" id="DS178267">
    <property type="protein sequence ID" value="EHS64302.1"/>
    <property type="molecule type" value="Genomic_DNA"/>
</dbReference>
<organism evidence="1 2">
    <name type="scientific">Puccinia graminis f. sp. tritici (strain CRL 75-36-700-3 / race SCCL)</name>
    <name type="common">Black stem rust fungus</name>
    <dbReference type="NCBI Taxonomy" id="418459"/>
    <lineage>
        <taxon>Eukaryota</taxon>
        <taxon>Fungi</taxon>
        <taxon>Dikarya</taxon>
        <taxon>Basidiomycota</taxon>
        <taxon>Pucciniomycotina</taxon>
        <taxon>Pucciniomycetes</taxon>
        <taxon>Pucciniales</taxon>
        <taxon>Pucciniaceae</taxon>
        <taxon>Puccinia</taxon>
    </lineage>
</organism>
<dbReference type="Proteomes" id="UP000008783">
    <property type="component" value="Unassembled WGS sequence"/>
</dbReference>
<gene>
    <name evidence="1" type="ORF">PGTG_20915</name>
</gene>
<accession>H6QPW4</accession>
<protein>
    <submittedName>
        <fullName evidence="1">Uncharacterized protein</fullName>
    </submittedName>
</protein>
<name>H6QPW4_PUCGT</name>
<dbReference type="KEGG" id="pgr:PGTG_20915"/>
<dbReference type="VEuPathDB" id="FungiDB:PGTG_20915"/>
<reference evidence="2" key="1">
    <citation type="journal article" date="2011" name="Proc. Natl. Acad. Sci. U.S.A.">
        <title>Obligate biotrophy features unraveled by the genomic analysis of rust fungi.</title>
        <authorList>
            <person name="Duplessis S."/>
            <person name="Cuomo C.A."/>
            <person name="Lin Y.-C."/>
            <person name="Aerts A."/>
            <person name="Tisserant E."/>
            <person name="Veneault-Fourrey C."/>
            <person name="Joly D.L."/>
            <person name="Hacquard S."/>
            <person name="Amselem J."/>
            <person name="Cantarel B.L."/>
            <person name="Chiu R."/>
            <person name="Coutinho P.M."/>
            <person name="Feau N."/>
            <person name="Field M."/>
            <person name="Frey P."/>
            <person name="Gelhaye E."/>
            <person name="Goldberg J."/>
            <person name="Grabherr M.G."/>
            <person name="Kodira C.D."/>
            <person name="Kohler A."/>
            <person name="Kuees U."/>
            <person name="Lindquist E.A."/>
            <person name="Lucas S.M."/>
            <person name="Mago R."/>
            <person name="Mauceli E."/>
            <person name="Morin E."/>
            <person name="Murat C."/>
            <person name="Pangilinan J.L."/>
            <person name="Park R."/>
            <person name="Pearson M."/>
            <person name="Quesneville H."/>
            <person name="Rouhier N."/>
            <person name="Sakthikumar S."/>
            <person name="Salamov A.A."/>
            <person name="Schmutz J."/>
            <person name="Selles B."/>
            <person name="Shapiro H."/>
            <person name="Tanguay P."/>
            <person name="Tuskan G.A."/>
            <person name="Henrissat B."/>
            <person name="Van de Peer Y."/>
            <person name="Rouze P."/>
            <person name="Ellis J.G."/>
            <person name="Dodds P.N."/>
            <person name="Schein J.E."/>
            <person name="Zhong S."/>
            <person name="Hamelin R.C."/>
            <person name="Grigoriev I.V."/>
            <person name="Szabo L.J."/>
            <person name="Martin F."/>
        </authorList>
    </citation>
    <scope>NUCLEOTIDE SEQUENCE [LARGE SCALE GENOMIC DNA]</scope>
    <source>
        <strain evidence="2">CRL 75-36-700-3 / race SCCL</strain>
    </source>
</reference>
<keyword evidence="2" id="KW-1185">Reference proteome</keyword>
<dbReference type="GeneID" id="13542593"/>